<protein>
    <recommendedName>
        <fullName evidence="2">Non-homologous end joining protein Ku</fullName>
    </recommendedName>
</protein>
<keyword evidence="2" id="KW-0234">DNA repair</keyword>
<keyword evidence="2" id="KW-0227">DNA damage</keyword>
<feature type="compositionally biased region" description="Low complexity" evidence="3">
    <location>
        <begin position="257"/>
        <end position="274"/>
    </location>
</feature>
<feature type="compositionally biased region" description="Basic and acidic residues" evidence="3">
    <location>
        <begin position="275"/>
        <end position="284"/>
    </location>
</feature>
<gene>
    <name evidence="2" type="primary">ku</name>
    <name evidence="5" type="ORF">VW23_024595</name>
</gene>
<dbReference type="GO" id="GO:0006310">
    <property type="term" value="P:DNA recombination"/>
    <property type="evidence" value="ECO:0007669"/>
    <property type="project" value="UniProtKB-KW"/>
</dbReference>
<comment type="function">
    <text evidence="2">With LigD forms a non-homologous end joining (NHEJ) DNA repair enzyme, which repairs dsDNA breaks with reduced fidelity. Binds linear dsDNA with 5'- and 3'- overhangs but not closed circular dsDNA nor ssDNA. Recruits and stimulates the ligase activity of LigD.</text>
</comment>
<dbReference type="InterPro" id="IPR016194">
    <property type="entry name" value="SPOC-like_C_dom_sf"/>
</dbReference>
<evidence type="ECO:0000259" key="4">
    <source>
        <dbReference type="SMART" id="SM00559"/>
    </source>
</evidence>
<dbReference type="PANTHER" id="PTHR41251:SF1">
    <property type="entry name" value="NON-HOMOLOGOUS END JOINING PROTEIN KU"/>
    <property type="match status" value="1"/>
</dbReference>
<dbReference type="Proteomes" id="UP000095463">
    <property type="component" value="Unassembled WGS sequence"/>
</dbReference>
<comment type="caution">
    <text evidence="5">The sequence shown here is derived from an EMBL/GenBank/DDBJ whole genome shotgun (WGS) entry which is preliminary data.</text>
</comment>
<keyword evidence="2" id="KW-0233">DNA recombination</keyword>
<dbReference type="PANTHER" id="PTHR41251">
    <property type="entry name" value="NON-HOMOLOGOUS END JOINING PROTEIN KU"/>
    <property type="match status" value="1"/>
</dbReference>
<dbReference type="NCBIfam" id="TIGR02772">
    <property type="entry name" value="Ku_bact"/>
    <property type="match status" value="1"/>
</dbReference>
<feature type="compositionally biased region" description="Low complexity" evidence="3">
    <location>
        <begin position="291"/>
        <end position="304"/>
    </location>
</feature>
<comment type="similarity">
    <text evidence="2">Belongs to the prokaryotic Ku family.</text>
</comment>
<dbReference type="SUPFAM" id="SSF100939">
    <property type="entry name" value="SPOC domain-like"/>
    <property type="match status" value="1"/>
</dbReference>
<dbReference type="SMART" id="SM00559">
    <property type="entry name" value="Ku78"/>
    <property type="match status" value="1"/>
</dbReference>
<dbReference type="CDD" id="cd00789">
    <property type="entry name" value="KU_like"/>
    <property type="match status" value="1"/>
</dbReference>
<dbReference type="RefSeq" id="WP_069911118.1">
    <property type="nucleotide sequence ID" value="NZ_LAJE02000270.1"/>
</dbReference>
<evidence type="ECO:0000256" key="2">
    <source>
        <dbReference type="HAMAP-Rule" id="MF_01875"/>
    </source>
</evidence>
<dbReference type="GO" id="GO:0006303">
    <property type="term" value="P:double-strand break repair via nonhomologous end joining"/>
    <property type="evidence" value="ECO:0007669"/>
    <property type="project" value="UniProtKB-UniRule"/>
</dbReference>
<dbReference type="Pfam" id="PF02735">
    <property type="entry name" value="Ku"/>
    <property type="match status" value="1"/>
</dbReference>
<proteinExistence type="inferred from homology"/>
<dbReference type="OrthoDB" id="9780854at2"/>
<keyword evidence="1 2" id="KW-0238">DNA-binding</keyword>
<dbReference type="AlphaFoldDB" id="A0A1E5XM25"/>
<accession>A0A1E5XM25</accession>
<dbReference type="PIRSF" id="PIRSF006493">
    <property type="entry name" value="Prok_Ku"/>
    <property type="match status" value="1"/>
</dbReference>
<comment type="subunit">
    <text evidence="2">Homodimer. Interacts with LigD.</text>
</comment>
<sequence length="310" mass="34335">MAPRASWKGYIKLSLVSCPVKMYPATSASERITFNQLHKDTHNRINMKPVDPELGLVERSDLVKGYEYEDKQYIIIDESDLDAVRIESNHTMNIEAFVDEDEVDVIYQDAPYYLAPDGAMAEETFAVLREAMRQSGKLAIARLVLTNRERVITIGARENGMFVTVLRNPSEVRGTAEYFGNIPEVKPDQEMLDLAEKLIEQKVKEFNPKDYEDRYEVALMQMIREKLKGHKPIIAAAPERGNVINLMDALKASLGQAKPAAPSKAKAEPAAPSKAKAEPAEKPAAKKPTLKEAVAASKAAAAKPAAKKKA</sequence>
<organism evidence="5 6">
    <name type="scientific">Devosia insulae DS-56</name>
    <dbReference type="NCBI Taxonomy" id="1116389"/>
    <lineage>
        <taxon>Bacteria</taxon>
        <taxon>Pseudomonadati</taxon>
        <taxon>Pseudomonadota</taxon>
        <taxon>Alphaproteobacteria</taxon>
        <taxon>Hyphomicrobiales</taxon>
        <taxon>Devosiaceae</taxon>
        <taxon>Devosia</taxon>
    </lineage>
</organism>
<dbReference type="HAMAP" id="MF_01875">
    <property type="entry name" value="Prokaryotic_Ku"/>
    <property type="match status" value="1"/>
</dbReference>
<reference evidence="5 6" key="1">
    <citation type="journal article" date="2015" name="Genome Announc.">
        <title>Genome Assemblies of Three Soil-Associated Devosia species: D. insulae, D. limi, and D. soli.</title>
        <authorList>
            <person name="Hassan Y.I."/>
            <person name="Lepp D."/>
            <person name="Zhou T."/>
        </authorList>
    </citation>
    <scope>NUCLEOTIDE SEQUENCE [LARGE SCALE GENOMIC DNA]</scope>
    <source>
        <strain evidence="5 6">DS-56</strain>
    </source>
</reference>
<evidence type="ECO:0000313" key="5">
    <source>
        <dbReference type="EMBL" id="OEO29647.1"/>
    </source>
</evidence>
<evidence type="ECO:0000256" key="1">
    <source>
        <dbReference type="ARBA" id="ARBA00023125"/>
    </source>
</evidence>
<evidence type="ECO:0000256" key="3">
    <source>
        <dbReference type="SAM" id="MobiDB-lite"/>
    </source>
</evidence>
<dbReference type="EMBL" id="LAJE02000270">
    <property type="protein sequence ID" value="OEO29647.1"/>
    <property type="molecule type" value="Genomic_DNA"/>
</dbReference>
<evidence type="ECO:0000313" key="6">
    <source>
        <dbReference type="Proteomes" id="UP000095463"/>
    </source>
</evidence>
<keyword evidence="6" id="KW-1185">Reference proteome</keyword>
<feature type="domain" description="Ku" evidence="4">
    <location>
        <begin position="54"/>
        <end position="183"/>
    </location>
</feature>
<dbReference type="InterPro" id="IPR009187">
    <property type="entry name" value="Prok_Ku"/>
</dbReference>
<dbReference type="GO" id="GO:0003690">
    <property type="term" value="F:double-stranded DNA binding"/>
    <property type="evidence" value="ECO:0007669"/>
    <property type="project" value="UniProtKB-UniRule"/>
</dbReference>
<dbReference type="InterPro" id="IPR006164">
    <property type="entry name" value="DNA_bd_Ku70/Ku80"/>
</dbReference>
<feature type="region of interest" description="Disordered" evidence="3">
    <location>
        <begin position="257"/>
        <end position="310"/>
    </location>
</feature>
<dbReference type="Gene3D" id="2.40.290.10">
    <property type="match status" value="1"/>
</dbReference>
<name>A0A1E5XM25_9HYPH</name>